<dbReference type="SUPFAM" id="SSF51261">
    <property type="entry name" value="Duplicated hybrid motif"/>
    <property type="match status" value="1"/>
</dbReference>
<dbReference type="EMBL" id="MLYO01000053">
    <property type="protein sequence ID" value="OIJ98861.1"/>
    <property type="molecule type" value="Genomic_DNA"/>
</dbReference>
<evidence type="ECO:0000256" key="1">
    <source>
        <dbReference type="SAM" id="Phobius"/>
    </source>
</evidence>
<proteinExistence type="predicted"/>
<feature type="transmembrane region" description="Helical" evidence="1">
    <location>
        <begin position="109"/>
        <end position="128"/>
    </location>
</feature>
<sequence length="412" mass="44249">MHDLNEDHHTRAVARAVEELLNAPADQRARQAPHLISEVGAARLERIIAATRTRIGTEQAEVTYTHRRGMTINGPKGRVAAWGSLDGEGRLAGLLIDASSVPRWWPSGIPIRLVWATAAFGMWVYSMVDLSIGDATAPTMLTWLSYAVSALLGCLLLIGFSAPKCFPRWVRLFPYVVLGIVAATFVWLLVFRGVPVGHGGLDQVGYSHIALLIAALVFLARGRGHRWGQPVSTSLHFPLTGPGWYVAQGGGRFLNHHRTVAAQRGAIDLVKTGPNGTNTGMFRFLVPSRDLDSYLAYGQPVLAPCSGSVVTAVDGVADQPPGRIHYGPLYGNHVIIDTGHEHVVLAHLRLGTVSVTAGDVVCVGQLLGEVGNSGRSTEPHLHIHAERDGMGLDLQFIGVAGGLYRGRTIPAQ</sequence>
<accession>A0A1S2PYE6</accession>
<dbReference type="Pfam" id="PF01551">
    <property type="entry name" value="Peptidase_M23"/>
    <property type="match status" value="1"/>
</dbReference>
<evidence type="ECO:0000313" key="3">
    <source>
        <dbReference type="EMBL" id="OIJ98861.1"/>
    </source>
</evidence>
<comment type="caution">
    <text evidence="3">The sequence shown here is derived from an EMBL/GenBank/DDBJ whole genome shotgun (WGS) entry which is preliminary data.</text>
</comment>
<feature type="domain" description="M23ase beta-sheet core" evidence="2">
    <location>
        <begin position="294"/>
        <end position="390"/>
    </location>
</feature>
<keyword evidence="1" id="KW-0812">Transmembrane</keyword>
<dbReference type="InterPro" id="IPR011055">
    <property type="entry name" value="Dup_hybrid_motif"/>
</dbReference>
<keyword evidence="4" id="KW-1185">Reference proteome</keyword>
<dbReference type="Gene3D" id="2.70.70.10">
    <property type="entry name" value="Glucose Permease (Domain IIA)"/>
    <property type="match status" value="1"/>
</dbReference>
<dbReference type="Proteomes" id="UP000179642">
    <property type="component" value="Unassembled WGS sequence"/>
</dbReference>
<name>A0A1S2PYE6_9ACTN</name>
<dbReference type="CDD" id="cd12797">
    <property type="entry name" value="M23_peptidase"/>
    <property type="match status" value="1"/>
</dbReference>
<evidence type="ECO:0000313" key="4">
    <source>
        <dbReference type="Proteomes" id="UP000179642"/>
    </source>
</evidence>
<dbReference type="PANTHER" id="PTHR21666">
    <property type="entry name" value="PEPTIDASE-RELATED"/>
    <property type="match status" value="1"/>
</dbReference>
<dbReference type="RefSeq" id="WP_071383985.1">
    <property type="nucleotide sequence ID" value="NZ_MLYO01000053.1"/>
</dbReference>
<dbReference type="PANTHER" id="PTHR21666:SF285">
    <property type="entry name" value="M23 FAMILY METALLOPEPTIDASE"/>
    <property type="match status" value="1"/>
</dbReference>
<dbReference type="GO" id="GO:0004222">
    <property type="term" value="F:metalloendopeptidase activity"/>
    <property type="evidence" value="ECO:0007669"/>
    <property type="project" value="TreeGrafter"/>
</dbReference>
<gene>
    <name evidence="3" type="ORF">BIV23_29230</name>
</gene>
<dbReference type="InterPro" id="IPR016047">
    <property type="entry name" value="M23ase_b-sheet_dom"/>
</dbReference>
<protein>
    <recommendedName>
        <fullName evidence="2">M23ase beta-sheet core domain-containing protein</fullName>
    </recommendedName>
</protein>
<keyword evidence="1" id="KW-1133">Transmembrane helix</keyword>
<evidence type="ECO:0000259" key="2">
    <source>
        <dbReference type="Pfam" id="PF01551"/>
    </source>
</evidence>
<keyword evidence="1" id="KW-0472">Membrane</keyword>
<feature type="transmembrane region" description="Helical" evidence="1">
    <location>
        <begin position="203"/>
        <end position="220"/>
    </location>
</feature>
<dbReference type="InterPro" id="IPR050570">
    <property type="entry name" value="Cell_wall_metabolism_enzyme"/>
</dbReference>
<feature type="transmembrane region" description="Helical" evidence="1">
    <location>
        <begin position="172"/>
        <end position="191"/>
    </location>
</feature>
<reference evidence="3 4" key="1">
    <citation type="submission" date="2016-10" db="EMBL/GenBank/DDBJ databases">
        <title>Genome sequence of Streptomyces sp. MUSC 1.</title>
        <authorList>
            <person name="Lee L.-H."/>
            <person name="Ser H.-L."/>
            <person name="Law J.W.-F."/>
        </authorList>
    </citation>
    <scope>NUCLEOTIDE SEQUENCE [LARGE SCALE GENOMIC DNA]</scope>
    <source>
        <strain evidence="3 4">MUSC 1</strain>
    </source>
</reference>
<feature type="transmembrane region" description="Helical" evidence="1">
    <location>
        <begin position="140"/>
        <end position="160"/>
    </location>
</feature>
<organism evidence="3 4">
    <name type="scientific">Streptomyces monashensis</name>
    <dbReference type="NCBI Taxonomy" id="1678012"/>
    <lineage>
        <taxon>Bacteria</taxon>
        <taxon>Bacillati</taxon>
        <taxon>Actinomycetota</taxon>
        <taxon>Actinomycetes</taxon>
        <taxon>Kitasatosporales</taxon>
        <taxon>Streptomycetaceae</taxon>
        <taxon>Streptomyces</taxon>
    </lineage>
</organism>
<dbReference type="AlphaFoldDB" id="A0A1S2PYE6"/>